<accession>A0ABY5VWQ8</accession>
<organism evidence="1 2">
    <name type="scientific">Dactylosporangium fulvum</name>
    <dbReference type="NCBI Taxonomy" id="53359"/>
    <lineage>
        <taxon>Bacteria</taxon>
        <taxon>Bacillati</taxon>
        <taxon>Actinomycetota</taxon>
        <taxon>Actinomycetes</taxon>
        <taxon>Micromonosporales</taxon>
        <taxon>Micromonosporaceae</taxon>
        <taxon>Dactylosporangium</taxon>
    </lineage>
</organism>
<protein>
    <submittedName>
        <fullName evidence="1">DUF2004 domain-containing protein</fullName>
    </submittedName>
</protein>
<sequence>MTATLRRDVDPCRSSFRLRVLYRTERLSAMASRLTHAILGDVEFDPERDDNVWETSIEWASRTVRVDLWFHGATMNSSALTSVARFAVDVAGFDQLARLAMREDWSQEGSAVRDYLDHHLDDLGADERSAALGTEDGRSMDADTFLSRMHLTRIGLYPDTADSCAVFDYTTGSELTDNLIAVKFDDGGKVIEIAMES</sequence>
<proteinExistence type="predicted"/>
<dbReference type="EMBL" id="CP073720">
    <property type="protein sequence ID" value="UWP82158.1"/>
    <property type="molecule type" value="Genomic_DNA"/>
</dbReference>
<evidence type="ECO:0000313" key="1">
    <source>
        <dbReference type="EMBL" id="UWP82158.1"/>
    </source>
</evidence>
<reference evidence="1" key="1">
    <citation type="submission" date="2021-04" db="EMBL/GenBank/DDBJ databases">
        <authorList>
            <person name="Hartkoorn R.C."/>
            <person name="Beaudoing E."/>
            <person name="Hot D."/>
        </authorList>
    </citation>
    <scope>NUCLEOTIDE SEQUENCE</scope>
    <source>
        <strain evidence="1">NRRL B-16292</strain>
    </source>
</reference>
<name>A0ABY5VWQ8_9ACTN</name>
<dbReference type="Proteomes" id="UP001059617">
    <property type="component" value="Chromosome"/>
</dbReference>
<keyword evidence="2" id="KW-1185">Reference proteome</keyword>
<dbReference type="RefSeq" id="WP_259859929.1">
    <property type="nucleotide sequence ID" value="NZ_BAAAST010000147.1"/>
</dbReference>
<evidence type="ECO:0000313" key="2">
    <source>
        <dbReference type="Proteomes" id="UP001059617"/>
    </source>
</evidence>
<reference evidence="1" key="2">
    <citation type="submission" date="2022-09" db="EMBL/GenBank/DDBJ databases">
        <title>Biosynthetic gene clusters of Dactylosporangioum fulvum.</title>
        <authorList>
            <person name="Caradec T."/>
        </authorList>
    </citation>
    <scope>NUCLEOTIDE SEQUENCE</scope>
    <source>
        <strain evidence="1">NRRL B-16292</strain>
    </source>
</reference>
<gene>
    <name evidence="1" type="ORF">Dfulv_45030</name>
</gene>